<evidence type="ECO:0000256" key="1">
    <source>
        <dbReference type="ARBA" id="ARBA00004123"/>
    </source>
</evidence>
<feature type="region of interest" description="Disordered" evidence="8">
    <location>
        <begin position="61"/>
        <end position="80"/>
    </location>
</feature>
<dbReference type="EMBL" id="JAIBSC010000141">
    <property type="protein sequence ID" value="KAH1895103.1"/>
    <property type="molecule type" value="Genomic_DNA"/>
</dbReference>
<keyword evidence="5 7" id="KW-0804">Transcription</keyword>
<evidence type="ECO:0000256" key="4">
    <source>
        <dbReference type="ARBA" id="ARBA00023159"/>
    </source>
</evidence>
<evidence type="ECO:0000256" key="8">
    <source>
        <dbReference type="SAM" id="MobiDB-lite"/>
    </source>
</evidence>
<organism evidence="10 11">
    <name type="scientific">Aspergillus fumigatus</name>
    <name type="common">Neosartorya fumigata</name>
    <dbReference type="NCBI Taxonomy" id="746128"/>
    <lineage>
        <taxon>Eukaryota</taxon>
        <taxon>Fungi</taxon>
        <taxon>Dikarya</taxon>
        <taxon>Ascomycota</taxon>
        <taxon>Pezizomycotina</taxon>
        <taxon>Eurotiomycetes</taxon>
        <taxon>Eurotiomycetidae</taxon>
        <taxon>Eurotiales</taxon>
        <taxon>Aspergillaceae</taxon>
        <taxon>Aspergillus</taxon>
        <taxon>Aspergillus subgen. Fumigati</taxon>
    </lineage>
</organism>
<feature type="compositionally biased region" description="Polar residues" evidence="8">
    <location>
        <begin position="331"/>
        <end position="340"/>
    </location>
</feature>
<reference evidence="10" key="1">
    <citation type="submission" date="2021-08" db="EMBL/GenBank/DDBJ databases">
        <title>Global Aspergillus fumigatus from environmental and clinical sources.</title>
        <authorList>
            <person name="Barber A."/>
            <person name="Sae-Ong T."/>
        </authorList>
    </citation>
    <scope>NUCLEOTIDE SEQUENCE</scope>
    <source>
        <strain evidence="10">NRZ-2016-071</strain>
    </source>
</reference>
<comment type="subcellular location">
    <subcellularLocation>
        <location evidence="1 7">Nucleus</location>
    </subcellularLocation>
</comment>
<name>A0A9P8NCA4_ASPFM</name>
<evidence type="ECO:0000313" key="10">
    <source>
        <dbReference type="EMBL" id="KAH1895103.1"/>
    </source>
</evidence>
<dbReference type="PANTHER" id="PTHR35041:SF4">
    <property type="entry name" value="MEDIATOR OF RNA POLYMERASE II TRANSCRIPTION SUBUNIT 1"/>
    <property type="match status" value="1"/>
</dbReference>
<dbReference type="Proteomes" id="UP000813423">
    <property type="component" value="Unassembled WGS sequence"/>
</dbReference>
<dbReference type="InterPro" id="IPR003738">
    <property type="entry name" value="SRAP"/>
</dbReference>
<protein>
    <recommendedName>
        <fullName evidence="7">Mediator of RNA polymerase II transcription subunit 1</fullName>
    </recommendedName>
    <alternativeName>
        <fullName evidence="7">Mediator complex subunit 1</fullName>
    </alternativeName>
</protein>
<keyword evidence="3 7" id="KW-0805">Transcription regulation</keyword>
<comment type="similarity">
    <text evidence="2 7">Belongs to the Mediator complex subunit 1 family.</text>
</comment>
<evidence type="ECO:0000313" key="11">
    <source>
        <dbReference type="Proteomes" id="UP000813423"/>
    </source>
</evidence>
<proteinExistence type="inferred from homology"/>
<comment type="caution">
    <text evidence="10">The sequence shown here is derived from an EMBL/GenBank/DDBJ whole genome shotgun (WGS) entry which is preliminary data.</text>
</comment>
<feature type="compositionally biased region" description="Basic and acidic residues" evidence="8">
    <location>
        <begin position="318"/>
        <end position="330"/>
    </location>
</feature>
<feature type="domain" description="Mediator complex subunit Med1" evidence="9">
    <location>
        <begin position="404"/>
        <end position="835"/>
    </location>
</feature>
<dbReference type="SUPFAM" id="SSF143081">
    <property type="entry name" value="BB1717-like"/>
    <property type="match status" value="1"/>
</dbReference>
<dbReference type="GO" id="GO:0003712">
    <property type="term" value="F:transcription coregulator activity"/>
    <property type="evidence" value="ECO:0007669"/>
    <property type="project" value="InterPro"/>
</dbReference>
<dbReference type="Pfam" id="PF02586">
    <property type="entry name" value="SRAP"/>
    <property type="match status" value="1"/>
</dbReference>
<feature type="region of interest" description="Disordered" evidence="8">
    <location>
        <begin position="299"/>
        <end position="340"/>
    </location>
</feature>
<dbReference type="GO" id="GO:0016592">
    <property type="term" value="C:mediator complex"/>
    <property type="evidence" value="ECO:0007669"/>
    <property type="project" value="InterPro"/>
</dbReference>
<dbReference type="GO" id="GO:0045944">
    <property type="term" value="P:positive regulation of transcription by RNA polymerase II"/>
    <property type="evidence" value="ECO:0007669"/>
    <property type="project" value="UniProtKB-ARBA"/>
</dbReference>
<dbReference type="InterPro" id="IPR036590">
    <property type="entry name" value="SRAP-like"/>
</dbReference>
<dbReference type="Pfam" id="PF10744">
    <property type="entry name" value="Med1"/>
    <property type="match status" value="1"/>
</dbReference>
<evidence type="ECO:0000259" key="9">
    <source>
        <dbReference type="Pfam" id="PF10744"/>
    </source>
</evidence>
<dbReference type="GO" id="GO:0106300">
    <property type="term" value="P:protein-DNA covalent cross-linking repair"/>
    <property type="evidence" value="ECO:0007669"/>
    <property type="project" value="InterPro"/>
</dbReference>
<dbReference type="InterPro" id="IPR019680">
    <property type="entry name" value="Mediator_Med1"/>
</dbReference>
<evidence type="ECO:0000256" key="5">
    <source>
        <dbReference type="ARBA" id="ARBA00023163"/>
    </source>
</evidence>
<dbReference type="AlphaFoldDB" id="A0A9P8NCA4"/>
<evidence type="ECO:0000256" key="6">
    <source>
        <dbReference type="ARBA" id="ARBA00023242"/>
    </source>
</evidence>
<accession>A0A9P8NCA4</accession>
<sequence length="1037" mass="115560">MCGRYALGVRMAFVRRRLQEQGMQIDEVPEDDEVRETYNFAPGYNGAVYRADVSDRGFVDDAQEQGTTDDPQEPSPEAVNSVEKYHDRKWRYKIQSMRWGLIPFWTKRNPDYGSLMRTINCRDDSLIEDRGMWTSMKRKKRCIVICQGFYEWLKKGPGGKEKIPHFIKRKDGDLLCFAGLWDCVSYEGTGSDEKLYTYTIITTSSNSYLKFLHDRMPVILEPNSEAMKMWLDPERTTWSSELQSILKPYEGELECYPVTKEVGKVGNNSPDFIIPINSKDNKSNIANFFANAKKQKGGADSFARDEDAKEALPSAEQKVVKDSDEPRKTQDSQWSESIEDTVTFSSPSALLALGGYGGISPSPAGHDALVVPSMNEHDIQALGMQGIKLGSARDNDEERKRHIEDVVQLLRTRISGRSVCREGIERLVQLEGFESIWQEDNINIAGNFVDLEIEFHRGQNVVKDVSLSYATPDATDGERREEATAVLKRDLVQNPGDGERGSWKSLAGFHGNLQWLSKHDRLSQEVNCFEAIEGLYQSLKRVWDEEQKLPQFSGVYEHLCAGSIGRPSLHKGSRLGLSLDYWIHQAKVLDAKHANSPPDAMDIDTPANRTLDEVAEPQNGKWFLMIECEEGYPSLRVSKEWVDSDVLTVVNNAANDSSSNEAAASDLAVVNWADPPPTLNSGGSDAMALDSNMLGSSALNRRFVARMEPPLDVPILAASDIYRHLGIQLPHEFRMVTYDGLLVPGSSPLSATGAVGLGAEDITQPGRKRRRMSVQGFDQEGNPCTKHHSYTFQAFESVAGRTMRDIPFSHPRQLADVFPILRQYALLANLIYKIFNSPQNDDGSKKDAESVTEGTFRQANISKAIMPTKKNKVIVLSNKNPNEEKLDFLLNGTNTSNATATGLGKDITMSPSISLRDPATHQEDVKVDVTLRTQLGQSPVIMLLFTVEDPRLASSPAENVLSKVSISLEIGLNGRISVVDMTGLLDDETTADSEKGAQSSESFKLQQRIAKVLEISQDIGVLVEWVARWVRQQKGSG</sequence>
<dbReference type="PANTHER" id="PTHR35041">
    <property type="entry name" value="MEDIATOR OF RNA POLYMERASE II TRANSCRIPTION SUBUNIT 1"/>
    <property type="match status" value="1"/>
</dbReference>
<keyword evidence="6 7" id="KW-0539">Nucleus</keyword>
<evidence type="ECO:0000256" key="7">
    <source>
        <dbReference type="RuleBase" id="RU364059"/>
    </source>
</evidence>
<dbReference type="GO" id="GO:0003697">
    <property type="term" value="F:single-stranded DNA binding"/>
    <property type="evidence" value="ECO:0007669"/>
    <property type="project" value="InterPro"/>
</dbReference>
<dbReference type="Gene3D" id="3.90.1680.10">
    <property type="entry name" value="SOS response associated peptidase-like"/>
    <property type="match status" value="1"/>
</dbReference>
<comment type="function">
    <text evidence="7">Component of the Mediator complex, a coactivator involved in the regulated transcription of nearly all RNA polymerase II-dependent genes. Mediator functions as a bridge to convey information from gene-specific regulatory proteins to the basal RNA polymerase II transcription machinery. Mediator is recruited to promoters by direct interactions with regulatory proteins and serves as a scaffold for the assembly of a functional preinitiation complex with RNA polymerase II and the general transcription factors.</text>
</comment>
<evidence type="ECO:0000256" key="2">
    <source>
        <dbReference type="ARBA" id="ARBA00006210"/>
    </source>
</evidence>
<gene>
    <name evidence="10" type="ORF">KXV57_001996</name>
</gene>
<evidence type="ECO:0000256" key="3">
    <source>
        <dbReference type="ARBA" id="ARBA00023015"/>
    </source>
</evidence>
<keyword evidence="4 7" id="KW-0010">Activator</keyword>